<evidence type="ECO:0000313" key="3">
    <source>
        <dbReference type="Proteomes" id="UP000664132"/>
    </source>
</evidence>
<dbReference type="GO" id="GO:0016884">
    <property type="term" value="F:carbon-nitrogen ligase activity, with glutamine as amido-N-donor"/>
    <property type="evidence" value="ECO:0007669"/>
    <property type="project" value="UniProtKB-UniRule"/>
</dbReference>
<comment type="similarity">
    <text evidence="1">Belongs to the AIM41 family.</text>
</comment>
<sequence length="146" mass="15762">MYDQLLELPGSAAAAMQPAQAQLLLCSSRSGKLSPSTIQLSPIFLQLTSPNKANLISPNRKDMKTAMQQKDSNRLAVLRALLSQTLNASKTSSPINTDMQMLSLLRKSANAAKAAAEEFKGAGRQDLADKEDLQRAVLEEYVGSVE</sequence>
<organism evidence="2 3">
    <name type="scientific">Cadophora malorum</name>
    <dbReference type="NCBI Taxonomy" id="108018"/>
    <lineage>
        <taxon>Eukaryota</taxon>
        <taxon>Fungi</taxon>
        <taxon>Dikarya</taxon>
        <taxon>Ascomycota</taxon>
        <taxon>Pezizomycotina</taxon>
        <taxon>Leotiomycetes</taxon>
        <taxon>Helotiales</taxon>
        <taxon>Ploettnerulaceae</taxon>
        <taxon>Cadophora</taxon>
    </lineage>
</organism>
<protein>
    <recommendedName>
        <fullName evidence="1">Altered inheritance of mitochondria protein 41</fullName>
    </recommendedName>
</protein>
<dbReference type="EMBL" id="JAFJYH010000075">
    <property type="protein sequence ID" value="KAG4420865.1"/>
    <property type="molecule type" value="Genomic_DNA"/>
</dbReference>
<dbReference type="SUPFAM" id="SSF89095">
    <property type="entry name" value="GatB/YqeY motif"/>
    <property type="match status" value="1"/>
</dbReference>
<dbReference type="PANTHER" id="PTHR28055:SF1">
    <property type="entry name" value="ALTERED INHERITANCE OF MITOCHONDRIA PROTEIN 41, MITOCHONDRIAL"/>
    <property type="match status" value="1"/>
</dbReference>
<name>A0A8H7W8A1_9HELO</name>
<dbReference type="InterPro" id="IPR042184">
    <property type="entry name" value="YqeY/Aim41_N"/>
</dbReference>
<dbReference type="InterPro" id="IPR019004">
    <property type="entry name" value="YqeY/Aim41"/>
</dbReference>
<evidence type="ECO:0000313" key="2">
    <source>
        <dbReference type="EMBL" id="KAG4420865.1"/>
    </source>
</evidence>
<accession>A0A8H7W8A1</accession>
<reference evidence="2" key="1">
    <citation type="submission" date="2021-02" db="EMBL/GenBank/DDBJ databases">
        <title>Genome sequence Cadophora malorum strain M34.</title>
        <authorList>
            <person name="Stefanovic E."/>
            <person name="Vu D."/>
            <person name="Scully C."/>
            <person name="Dijksterhuis J."/>
            <person name="Roader J."/>
            <person name="Houbraken J."/>
        </authorList>
    </citation>
    <scope>NUCLEOTIDE SEQUENCE</scope>
    <source>
        <strain evidence="2">M34</strain>
    </source>
</reference>
<keyword evidence="3" id="KW-1185">Reference proteome</keyword>
<comment type="caution">
    <text evidence="2">The sequence shown here is derived from an EMBL/GenBank/DDBJ whole genome shotgun (WGS) entry which is preliminary data.</text>
</comment>
<gene>
    <name evidence="1" type="primary">AIM41</name>
    <name evidence="2" type="ORF">IFR04_005949</name>
</gene>
<dbReference type="Proteomes" id="UP000664132">
    <property type="component" value="Unassembled WGS sequence"/>
</dbReference>
<dbReference type="PANTHER" id="PTHR28055">
    <property type="entry name" value="ALTERED INHERITANCE OF MITOCHONDRIA PROTEIN 41, MITOCHONDRIAL"/>
    <property type="match status" value="1"/>
</dbReference>
<dbReference type="Gene3D" id="1.10.1510.10">
    <property type="entry name" value="Uncharacterised protein YqeY/AIM41 PF09424, N-terminal domain"/>
    <property type="match status" value="1"/>
</dbReference>
<dbReference type="OrthoDB" id="538640at2759"/>
<dbReference type="InterPro" id="IPR003789">
    <property type="entry name" value="Asn/Gln_tRNA_amidoTrase-B-like"/>
</dbReference>
<feature type="non-terminal residue" evidence="2">
    <location>
        <position position="146"/>
    </location>
</feature>
<comment type="subcellular location">
    <subcellularLocation>
        <location evidence="1">Mitochondrion</location>
    </subcellularLocation>
</comment>
<evidence type="ECO:0000256" key="1">
    <source>
        <dbReference type="RuleBase" id="RU365099"/>
    </source>
</evidence>
<keyword evidence="1" id="KW-0496">Mitochondrion</keyword>
<dbReference type="GO" id="GO:0005739">
    <property type="term" value="C:mitochondrion"/>
    <property type="evidence" value="ECO:0007669"/>
    <property type="project" value="UniProtKB-SubCell"/>
</dbReference>
<dbReference type="AlphaFoldDB" id="A0A8H7W8A1"/>
<dbReference type="Pfam" id="PF09424">
    <property type="entry name" value="YqeY"/>
    <property type="match status" value="1"/>
</dbReference>
<proteinExistence type="inferred from homology"/>